<evidence type="ECO:0000313" key="2">
    <source>
        <dbReference type="EMBL" id="MFD1515756.1"/>
    </source>
</evidence>
<gene>
    <name evidence="2" type="ORF">ACFSBT_20950</name>
</gene>
<evidence type="ECO:0000256" key="1">
    <source>
        <dbReference type="SAM" id="Phobius"/>
    </source>
</evidence>
<feature type="transmembrane region" description="Helical" evidence="1">
    <location>
        <begin position="92"/>
        <end position="113"/>
    </location>
</feature>
<protein>
    <recommendedName>
        <fullName evidence="4">MFS transporter</fullName>
    </recommendedName>
</protein>
<organism evidence="2 3">
    <name type="scientific">Halomarina rubra</name>
    <dbReference type="NCBI Taxonomy" id="2071873"/>
    <lineage>
        <taxon>Archaea</taxon>
        <taxon>Methanobacteriati</taxon>
        <taxon>Methanobacteriota</taxon>
        <taxon>Stenosarchaea group</taxon>
        <taxon>Halobacteria</taxon>
        <taxon>Halobacteriales</taxon>
        <taxon>Natronomonadaceae</taxon>
        <taxon>Halomarina</taxon>
    </lineage>
</organism>
<keyword evidence="1" id="KW-0472">Membrane</keyword>
<dbReference type="InterPro" id="IPR055941">
    <property type="entry name" value="DUF7519"/>
</dbReference>
<dbReference type="Proteomes" id="UP001597187">
    <property type="component" value="Unassembled WGS sequence"/>
</dbReference>
<keyword evidence="1" id="KW-1133">Transmembrane helix</keyword>
<dbReference type="RefSeq" id="WP_250875680.1">
    <property type="nucleotide sequence ID" value="NZ_JALXFV010000011.1"/>
</dbReference>
<reference evidence="2 3" key="1">
    <citation type="journal article" date="2019" name="Int. J. Syst. Evol. Microbiol.">
        <title>The Global Catalogue of Microorganisms (GCM) 10K type strain sequencing project: providing services to taxonomists for standard genome sequencing and annotation.</title>
        <authorList>
            <consortium name="The Broad Institute Genomics Platform"/>
            <consortium name="The Broad Institute Genome Sequencing Center for Infectious Disease"/>
            <person name="Wu L."/>
            <person name="Ma J."/>
        </authorList>
    </citation>
    <scope>NUCLEOTIDE SEQUENCE [LARGE SCALE GENOMIC DNA]</scope>
    <source>
        <strain evidence="2 3">CGMCC 1.12563</strain>
    </source>
</reference>
<dbReference type="AlphaFoldDB" id="A0ABD6B112"/>
<evidence type="ECO:0000313" key="3">
    <source>
        <dbReference type="Proteomes" id="UP001597187"/>
    </source>
</evidence>
<comment type="caution">
    <text evidence="2">The sequence shown here is derived from an EMBL/GenBank/DDBJ whole genome shotgun (WGS) entry which is preliminary data.</text>
</comment>
<evidence type="ECO:0008006" key="4">
    <source>
        <dbReference type="Google" id="ProtNLM"/>
    </source>
</evidence>
<feature type="transmembrane region" description="Helical" evidence="1">
    <location>
        <begin position="120"/>
        <end position="139"/>
    </location>
</feature>
<name>A0ABD6B112_9EURY</name>
<proteinExistence type="predicted"/>
<dbReference type="EMBL" id="JBHUDC010000011">
    <property type="protein sequence ID" value="MFD1515756.1"/>
    <property type="molecule type" value="Genomic_DNA"/>
</dbReference>
<keyword evidence="1" id="KW-0812">Transmembrane</keyword>
<accession>A0ABD6B112</accession>
<feature type="transmembrane region" description="Helical" evidence="1">
    <location>
        <begin position="35"/>
        <end position="53"/>
    </location>
</feature>
<sequence>MRVDYRPRRVSSAIAVLAAAGSVAALATVSEQYLAVGISLAGVLVLAFGAAVYRRGLRVLGVPIALVGVAVGFAGFGVGVSLVGVYDRSFTYTGELIGLLGLPFIALGVLPVHRRLSRRLVSLGFAFLVLGVVFTGAVNGTGPDPIPLLLGIVAAIVAWDAGEQAINLGDQLGSDARTWPAELSHSGGTAVFGGLSVGTGLVMFNADITGLPLESLLLLLGAALVLMVALYK</sequence>
<feature type="transmembrane region" description="Helical" evidence="1">
    <location>
        <begin position="210"/>
        <end position="231"/>
    </location>
</feature>
<dbReference type="Pfam" id="PF24363">
    <property type="entry name" value="DUF7519"/>
    <property type="match status" value="1"/>
</dbReference>
<feature type="transmembrane region" description="Helical" evidence="1">
    <location>
        <begin position="60"/>
        <end position="86"/>
    </location>
</feature>
<keyword evidence="3" id="KW-1185">Reference proteome</keyword>